<organism evidence="4 5">
    <name type="scientific">Serendipita indica (strain DSM 11827)</name>
    <name type="common">Root endophyte fungus</name>
    <name type="synonym">Piriformospora indica</name>
    <dbReference type="NCBI Taxonomy" id="1109443"/>
    <lineage>
        <taxon>Eukaryota</taxon>
        <taxon>Fungi</taxon>
        <taxon>Dikarya</taxon>
        <taxon>Basidiomycota</taxon>
        <taxon>Agaricomycotina</taxon>
        <taxon>Agaricomycetes</taxon>
        <taxon>Sebacinales</taxon>
        <taxon>Serendipitaceae</taxon>
        <taxon>Serendipita</taxon>
    </lineage>
</organism>
<dbReference type="OMA" id="HPICASI"/>
<protein>
    <submittedName>
        <fullName evidence="4">Related to ubiquitin-conjugating enzyme</fullName>
    </submittedName>
</protein>
<dbReference type="AlphaFoldDB" id="G4TMT6"/>
<dbReference type="SUPFAM" id="SSF54495">
    <property type="entry name" value="UBC-like"/>
    <property type="match status" value="1"/>
</dbReference>
<dbReference type="InParanoid" id="G4TMT6"/>
<evidence type="ECO:0000256" key="1">
    <source>
        <dbReference type="ARBA" id="ARBA00022786"/>
    </source>
</evidence>
<proteinExistence type="predicted"/>
<dbReference type="Gene3D" id="3.10.110.10">
    <property type="entry name" value="Ubiquitin Conjugating Enzyme"/>
    <property type="match status" value="1"/>
</dbReference>
<dbReference type="Proteomes" id="UP000007148">
    <property type="component" value="Unassembled WGS sequence"/>
</dbReference>
<dbReference type="CDD" id="cd23808">
    <property type="entry name" value="UBCc_UBE2W"/>
    <property type="match status" value="1"/>
</dbReference>
<evidence type="ECO:0000256" key="2">
    <source>
        <dbReference type="SAM" id="MobiDB-lite"/>
    </source>
</evidence>
<dbReference type="InterPro" id="IPR016135">
    <property type="entry name" value="UBQ-conjugating_enzyme/RWD"/>
</dbReference>
<dbReference type="HOGENOM" id="CLU_030988_15_1_1"/>
<dbReference type="Pfam" id="PF00179">
    <property type="entry name" value="UQ_con"/>
    <property type="match status" value="1"/>
</dbReference>
<evidence type="ECO:0000313" key="4">
    <source>
        <dbReference type="EMBL" id="CCA72629.1"/>
    </source>
</evidence>
<dbReference type="SMART" id="SM00212">
    <property type="entry name" value="UBCc"/>
    <property type="match status" value="1"/>
</dbReference>
<feature type="region of interest" description="Disordered" evidence="2">
    <location>
        <begin position="143"/>
        <end position="167"/>
    </location>
</feature>
<dbReference type="PANTHER" id="PTHR24067">
    <property type="entry name" value="UBIQUITIN-CONJUGATING ENZYME E2"/>
    <property type="match status" value="1"/>
</dbReference>
<dbReference type="EMBL" id="CAFZ01000174">
    <property type="protein sequence ID" value="CCA72629.1"/>
    <property type="molecule type" value="Genomic_DNA"/>
</dbReference>
<gene>
    <name evidence="4" type="ORF">PIIN_06566</name>
</gene>
<dbReference type="InterPro" id="IPR000608">
    <property type="entry name" value="UBC"/>
</dbReference>
<sequence>MASIASRRLAKELRDMQTNGCPAGIECLSADGDRWIMGIEVLGDSIYTGEKFALSFRFEPQYPISSPVVTFIPNFVLPAESTSTSFNRNTVYTTPIHPHVYSNGHICASILGPEWSPVLTVVSVCITLQSMLASCKKKERPVDNDRYVRNAPDNPKKTRFHYDDDTV</sequence>
<keyword evidence="5" id="KW-1185">Reference proteome</keyword>
<dbReference type="FunFam" id="3.10.110.10:FF:000072">
    <property type="entry name" value="Ubiquitin-conjugating enzyme E2 W"/>
    <property type="match status" value="1"/>
</dbReference>
<evidence type="ECO:0000313" key="5">
    <source>
        <dbReference type="Proteomes" id="UP000007148"/>
    </source>
</evidence>
<reference evidence="4 5" key="1">
    <citation type="journal article" date="2011" name="PLoS Pathog.">
        <title>Endophytic Life Strategies Decoded by Genome and Transcriptome Analyses of the Mutualistic Root Symbiont Piriformospora indica.</title>
        <authorList>
            <person name="Zuccaro A."/>
            <person name="Lahrmann U."/>
            <person name="Guldener U."/>
            <person name="Langen G."/>
            <person name="Pfiffi S."/>
            <person name="Biedenkopf D."/>
            <person name="Wong P."/>
            <person name="Samans B."/>
            <person name="Grimm C."/>
            <person name="Basiewicz M."/>
            <person name="Murat C."/>
            <person name="Martin F."/>
            <person name="Kogel K.H."/>
        </authorList>
    </citation>
    <scope>NUCLEOTIDE SEQUENCE [LARGE SCALE GENOMIC DNA]</scope>
    <source>
        <strain evidence="4 5">DSM 11827</strain>
    </source>
</reference>
<comment type="caution">
    <text evidence="4">The sequence shown here is derived from an EMBL/GenBank/DDBJ whole genome shotgun (WGS) entry which is preliminary data.</text>
</comment>
<feature type="domain" description="UBC core" evidence="3">
    <location>
        <begin position="4"/>
        <end position="167"/>
    </location>
</feature>
<evidence type="ECO:0000259" key="3">
    <source>
        <dbReference type="PROSITE" id="PS50127"/>
    </source>
</evidence>
<accession>G4TMT6</accession>
<dbReference type="InterPro" id="IPR050113">
    <property type="entry name" value="Ub_conjugating_enzyme"/>
</dbReference>
<keyword evidence="1" id="KW-0833">Ubl conjugation pathway</keyword>
<dbReference type="PROSITE" id="PS50127">
    <property type="entry name" value="UBC_2"/>
    <property type="match status" value="1"/>
</dbReference>
<name>G4TMT6_SERID</name>
<dbReference type="STRING" id="1109443.G4TMT6"/>
<dbReference type="eggNOG" id="KOG0427">
    <property type="taxonomic scope" value="Eukaryota"/>
</dbReference>
<dbReference type="OrthoDB" id="406833at2759"/>